<evidence type="ECO:0000313" key="9">
    <source>
        <dbReference type="Proteomes" id="UP000644115"/>
    </source>
</evidence>
<dbReference type="SUPFAM" id="SSF51569">
    <property type="entry name" value="Aldolase"/>
    <property type="match status" value="1"/>
</dbReference>
<proteinExistence type="inferred from homology"/>
<keyword evidence="9" id="KW-1185">Reference proteome</keyword>
<dbReference type="EMBL" id="JACRWC010000082">
    <property type="protein sequence ID" value="MBC5999654.1"/>
    <property type="molecule type" value="Genomic_DNA"/>
</dbReference>
<keyword evidence="2 7" id="KW-0963">Cytoplasm</keyword>
<dbReference type="GO" id="GO:0016052">
    <property type="term" value="P:carbohydrate catabolic process"/>
    <property type="evidence" value="ECO:0007669"/>
    <property type="project" value="TreeGrafter"/>
</dbReference>
<dbReference type="GO" id="GO:0009264">
    <property type="term" value="P:deoxyribonucleotide catabolic process"/>
    <property type="evidence" value="ECO:0007669"/>
    <property type="project" value="UniProtKB-UniRule"/>
</dbReference>
<comment type="subcellular location">
    <subcellularLocation>
        <location evidence="7">Cytoplasm</location>
    </subcellularLocation>
</comment>
<dbReference type="EC" id="4.1.2.4" evidence="7"/>
<evidence type="ECO:0000256" key="2">
    <source>
        <dbReference type="ARBA" id="ARBA00022490"/>
    </source>
</evidence>
<dbReference type="PANTHER" id="PTHR10889:SF1">
    <property type="entry name" value="DEOXYRIBOSE-PHOSPHATE ALDOLASE"/>
    <property type="match status" value="1"/>
</dbReference>
<feature type="active site" description="Proton donor/acceptor" evidence="7">
    <location>
        <position position="93"/>
    </location>
</feature>
<dbReference type="SMART" id="SM01133">
    <property type="entry name" value="DeoC"/>
    <property type="match status" value="1"/>
</dbReference>
<evidence type="ECO:0000256" key="4">
    <source>
        <dbReference type="ARBA" id="ARBA00023270"/>
    </source>
</evidence>
<protein>
    <recommendedName>
        <fullName evidence="7">Deoxyribose-phosphate aldolase</fullName>
        <shortName evidence="7">DERA</shortName>
        <ecNumber evidence="7">4.1.2.4</ecNumber>
    </recommendedName>
    <alternativeName>
        <fullName evidence="7">2-deoxy-D-ribose 5-phosphate aldolase</fullName>
    </alternativeName>
    <alternativeName>
        <fullName evidence="7">Phosphodeoxyriboaldolase</fullName>
        <shortName evidence="7">Deoxyriboaldolase</shortName>
    </alternativeName>
</protein>
<sequence>MKQPVDFQKFFDHTLLKPDATREEILKLCRDAAQYDFASVCVNGCHVRFAVDKLKDTSVKVAAVTGFPLGAMSTKTKSFETKNALENGASEIDTVINIGALKDGRFDYIQQELIILSTLCHRNRAILKVILETGLLTEKEIRTACILAERSGADFVKTSTGFNGPGATVEAVKLMKRVTGPSMKIKASGGIRTLEDARAMIEAGADRLGCSASVAIMEEYLQESPVS</sequence>
<evidence type="ECO:0000256" key="6">
    <source>
        <dbReference type="ARBA" id="ARBA00056337"/>
    </source>
</evidence>
<dbReference type="NCBIfam" id="TIGR00126">
    <property type="entry name" value="deoC"/>
    <property type="match status" value="1"/>
</dbReference>
<gene>
    <name evidence="7 8" type="primary">deoC</name>
    <name evidence="8" type="ORF">H8876_06540</name>
</gene>
<feature type="active site" description="Proton donor/acceptor" evidence="7">
    <location>
        <position position="186"/>
    </location>
</feature>
<dbReference type="RefSeq" id="WP_249287066.1">
    <property type="nucleotide sequence ID" value="NZ_JACRWC010000082.1"/>
</dbReference>
<reference evidence="8" key="1">
    <citation type="submission" date="2020-08" db="EMBL/GenBank/DDBJ databases">
        <authorList>
            <person name="Liu C."/>
            <person name="Sun Q."/>
        </authorList>
    </citation>
    <scope>NUCLEOTIDE SEQUENCE</scope>
    <source>
        <strain evidence="8">BX16</strain>
    </source>
</reference>
<dbReference type="PIRSF" id="PIRSF001357">
    <property type="entry name" value="DeoC"/>
    <property type="match status" value="1"/>
</dbReference>
<keyword evidence="4 7" id="KW-0704">Schiff base</keyword>
<dbReference type="AlphaFoldDB" id="A0A923NE01"/>
<dbReference type="HAMAP" id="MF_00114">
    <property type="entry name" value="DeoC_type1"/>
    <property type="match status" value="1"/>
</dbReference>
<evidence type="ECO:0000256" key="3">
    <source>
        <dbReference type="ARBA" id="ARBA00023239"/>
    </source>
</evidence>
<dbReference type="GO" id="GO:0005737">
    <property type="term" value="C:cytoplasm"/>
    <property type="evidence" value="ECO:0007669"/>
    <property type="project" value="UniProtKB-SubCell"/>
</dbReference>
<dbReference type="CDD" id="cd00959">
    <property type="entry name" value="DeoC"/>
    <property type="match status" value="1"/>
</dbReference>
<comment type="caution">
    <text evidence="8">The sequence shown here is derived from an EMBL/GenBank/DDBJ whole genome shotgun (WGS) entry which is preliminary data.</text>
</comment>
<comment type="catalytic activity">
    <reaction evidence="5 7">
        <text>2-deoxy-D-ribose 5-phosphate = D-glyceraldehyde 3-phosphate + acetaldehyde</text>
        <dbReference type="Rhea" id="RHEA:12821"/>
        <dbReference type="ChEBI" id="CHEBI:15343"/>
        <dbReference type="ChEBI" id="CHEBI:59776"/>
        <dbReference type="ChEBI" id="CHEBI:62877"/>
        <dbReference type="EC" id="4.1.2.4"/>
    </reaction>
</comment>
<dbReference type="PANTHER" id="PTHR10889">
    <property type="entry name" value="DEOXYRIBOSE-PHOSPHATE ALDOLASE"/>
    <property type="match status" value="1"/>
</dbReference>
<comment type="similarity">
    <text evidence="1 7">Belongs to the DeoC/FbaB aldolase family. DeoC type 1 subfamily.</text>
</comment>
<dbReference type="GO" id="GO:0006018">
    <property type="term" value="P:2-deoxyribose 1-phosphate catabolic process"/>
    <property type="evidence" value="ECO:0007669"/>
    <property type="project" value="UniProtKB-UniRule"/>
</dbReference>
<evidence type="ECO:0000256" key="7">
    <source>
        <dbReference type="HAMAP-Rule" id="MF_00114"/>
    </source>
</evidence>
<evidence type="ECO:0000256" key="5">
    <source>
        <dbReference type="ARBA" id="ARBA00048791"/>
    </source>
</evidence>
<comment type="function">
    <text evidence="6 7">Catalyzes a reversible aldol reaction between acetaldehyde and D-glyceraldehyde 3-phosphate to generate 2-deoxy-D-ribose 5-phosphate.</text>
</comment>
<dbReference type="GO" id="GO:0004139">
    <property type="term" value="F:deoxyribose-phosphate aldolase activity"/>
    <property type="evidence" value="ECO:0007669"/>
    <property type="project" value="UniProtKB-UniRule"/>
</dbReference>
<dbReference type="InterPro" id="IPR002915">
    <property type="entry name" value="DeoC/FbaB/LacD_aldolase"/>
</dbReference>
<dbReference type="Pfam" id="PF01791">
    <property type="entry name" value="DeoC"/>
    <property type="match status" value="1"/>
</dbReference>
<comment type="pathway">
    <text evidence="7">Carbohydrate degradation; 2-deoxy-D-ribose 1-phosphate degradation; D-glyceraldehyde 3-phosphate and acetaldehyde from 2-deoxy-alpha-D-ribose 1-phosphate: step 2/2.</text>
</comment>
<name>A0A923NE01_9FIRM</name>
<accession>A0A923NE01</accession>
<dbReference type="InterPro" id="IPR011343">
    <property type="entry name" value="DeoC"/>
</dbReference>
<evidence type="ECO:0000313" key="8">
    <source>
        <dbReference type="EMBL" id="MBC5999654.1"/>
    </source>
</evidence>
<dbReference type="FunFam" id="3.20.20.70:FF:000044">
    <property type="entry name" value="Deoxyribose-phosphate aldolase"/>
    <property type="match status" value="1"/>
</dbReference>
<dbReference type="InterPro" id="IPR013785">
    <property type="entry name" value="Aldolase_TIM"/>
</dbReference>
<evidence type="ECO:0000256" key="1">
    <source>
        <dbReference type="ARBA" id="ARBA00010936"/>
    </source>
</evidence>
<dbReference type="InterPro" id="IPR028581">
    <property type="entry name" value="DeoC_typeI"/>
</dbReference>
<dbReference type="Proteomes" id="UP000644115">
    <property type="component" value="Unassembled WGS sequence"/>
</dbReference>
<dbReference type="Gene3D" id="3.20.20.70">
    <property type="entry name" value="Aldolase class I"/>
    <property type="match status" value="1"/>
</dbReference>
<organism evidence="8 9">
    <name type="scientific">Lentihominibacter faecis</name>
    <dbReference type="NCBI Taxonomy" id="2764712"/>
    <lineage>
        <taxon>Bacteria</taxon>
        <taxon>Bacillati</taxon>
        <taxon>Bacillota</taxon>
        <taxon>Clostridia</taxon>
        <taxon>Peptostreptococcales</taxon>
        <taxon>Anaerovoracaceae</taxon>
        <taxon>Lentihominibacter</taxon>
    </lineage>
</organism>
<feature type="active site" description="Schiff-base intermediate with acetaldehyde" evidence="7">
    <location>
        <position position="157"/>
    </location>
</feature>
<keyword evidence="3 7" id="KW-0456">Lyase</keyword>